<keyword evidence="1" id="KW-0812">Transmembrane</keyword>
<proteinExistence type="predicted"/>
<protein>
    <submittedName>
        <fullName evidence="2">Uncharacterized protein</fullName>
    </submittedName>
</protein>
<dbReference type="Proteomes" id="UP001353858">
    <property type="component" value="Unassembled WGS sequence"/>
</dbReference>
<dbReference type="AlphaFoldDB" id="A0AAN7PY68"/>
<dbReference type="EMBL" id="JARPUR010000008">
    <property type="protein sequence ID" value="KAK4872105.1"/>
    <property type="molecule type" value="Genomic_DNA"/>
</dbReference>
<gene>
    <name evidence="2" type="ORF">RN001_016229</name>
</gene>
<evidence type="ECO:0000313" key="2">
    <source>
        <dbReference type="EMBL" id="KAK4872105.1"/>
    </source>
</evidence>
<reference evidence="3" key="1">
    <citation type="submission" date="2023-01" db="EMBL/GenBank/DDBJ databases">
        <title>Key to firefly adult light organ development and bioluminescence: homeobox transcription factors regulate luciferase expression and transportation to peroxisome.</title>
        <authorList>
            <person name="Fu X."/>
        </authorList>
    </citation>
    <scope>NUCLEOTIDE SEQUENCE [LARGE SCALE GENOMIC DNA]</scope>
</reference>
<evidence type="ECO:0000313" key="3">
    <source>
        <dbReference type="Proteomes" id="UP001353858"/>
    </source>
</evidence>
<organism evidence="2 3">
    <name type="scientific">Aquatica leii</name>
    <dbReference type="NCBI Taxonomy" id="1421715"/>
    <lineage>
        <taxon>Eukaryota</taxon>
        <taxon>Metazoa</taxon>
        <taxon>Ecdysozoa</taxon>
        <taxon>Arthropoda</taxon>
        <taxon>Hexapoda</taxon>
        <taxon>Insecta</taxon>
        <taxon>Pterygota</taxon>
        <taxon>Neoptera</taxon>
        <taxon>Endopterygota</taxon>
        <taxon>Coleoptera</taxon>
        <taxon>Polyphaga</taxon>
        <taxon>Elateriformia</taxon>
        <taxon>Elateroidea</taxon>
        <taxon>Lampyridae</taxon>
        <taxon>Luciolinae</taxon>
        <taxon>Aquatica</taxon>
    </lineage>
</organism>
<evidence type="ECO:0000256" key="1">
    <source>
        <dbReference type="SAM" id="Phobius"/>
    </source>
</evidence>
<keyword evidence="1" id="KW-0472">Membrane</keyword>
<comment type="caution">
    <text evidence="2">The sequence shown here is derived from an EMBL/GenBank/DDBJ whole genome shotgun (WGS) entry which is preliminary data.</text>
</comment>
<accession>A0AAN7PY68</accession>
<feature type="transmembrane region" description="Helical" evidence="1">
    <location>
        <begin position="195"/>
        <end position="220"/>
    </location>
</feature>
<keyword evidence="1" id="KW-1133">Transmembrane helix</keyword>
<name>A0AAN7PY68_9COLE</name>
<sequence length="286" mass="31837">MDIVCFNKQFLLLLRRRKVSPSNGVMTLHWWMHWFWITYQICTCFSSMVTIPMHSVSVEVHQTTNIPNVNVSFKSIGASKHIPPISTMSATILPNSTAIPLKLNKSSKKYDLHISSTKQFSVTTVNPLLKLTTVIDQNITDVGMNITDQTSFNTAISFAGNISYVNENDANRSVITNSELVEAKNLEAPTSSLTAAGITGITLGCVSIIGVICAVSFIMYRNYGFNRLQVLNDRCSNPDSSGYIDDSTVRENSEEMYSLDNDSFLNSLEAMTIQNLWTDSVKHTKL</sequence>
<keyword evidence="3" id="KW-1185">Reference proteome</keyword>